<protein>
    <submittedName>
        <fullName evidence="1">Uncharacterized protein</fullName>
    </submittedName>
</protein>
<evidence type="ECO:0000313" key="1">
    <source>
        <dbReference type="EMBL" id="KAH9510461.1"/>
    </source>
</evidence>
<reference evidence="1" key="1">
    <citation type="submission" date="2013-05" db="EMBL/GenBank/DDBJ databases">
        <authorList>
            <person name="Yim A.K.Y."/>
            <person name="Chan T.F."/>
            <person name="Ji K.M."/>
            <person name="Liu X.Y."/>
            <person name="Zhou J.W."/>
            <person name="Li R.Q."/>
            <person name="Yang K.Y."/>
            <person name="Li J."/>
            <person name="Li M."/>
            <person name="Law P.T.W."/>
            <person name="Wu Y.L."/>
            <person name="Cai Z.L."/>
            <person name="Qin H."/>
            <person name="Bao Y."/>
            <person name="Leung R.K.K."/>
            <person name="Ng P.K.S."/>
            <person name="Zou J."/>
            <person name="Zhong X.J."/>
            <person name="Ran P.X."/>
            <person name="Zhong N.S."/>
            <person name="Liu Z.G."/>
            <person name="Tsui S.K.W."/>
        </authorList>
    </citation>
    <scope>NUCLEOTIDE SEQUENCE</scope>
    <source>
        <strain evidence="1">Derf</strain>
        <tissue evidence="1">Whole organism</tissue>
    </source>
</reference>
<dbReference type="AlphaFoldDB" id="A0A922HVT8"/>
<dbReference type="Proteomes" id="UP000790347">
    <property type="component" value="Unassembled WGS sequence"/>
</dbReference>
<reference evidence="1" key="2">
    <citation type="journal article" date="2022" name="Res Sq">
        <title>Comparative Genomics Reveals Insights into the Divergent Evolution of Astigmatic Mites and Household Pest Adaptations.</title>
        <authorList>
            <person name="Xiong Q."/>
            <person name="Wan A.T.-Y."/>
            <person name="Liu X.-Y."/>
            <person name="Fung C.S.-H."/>
            <person name="Xiao X."/>
            <person name="Malainual N."/>
            <person name="Hou J."/>
            <person name="Wang L."/>
            <person name="Wang M."/>
            <person name="Yang K."/>
            <person name="Cui Y."/>
            <person name="Leung E."/>
            <person name="Nong W."/>
            <person name="Shin S.-K."/>
            <person name="Au S."/>
            <person name="Jeong K.Y."/>
            <person name="Chew F.T."/>
            <person name="Hui J."/>
            <person name="Leung T.F."/>
            <person name="Tungtrongchitr A."/>
            <person name="Zhong N."/>
            <person name="Liu Z."/>
            <person name="Tsui S."/>
        </authorList>
    </citation>
    <scope>NUCLEOTIDE SEQUENCE</scope>
    <source>
        <strain evidence="1">Derf</strain>
        <tissue evidence="1">Whole organism</tissue>
    </source>
</reference>
<sequence>MGYNISPLQKLLNNERLHLFNINLMDWNIMLKLSGHNNFSNSLVLNLVEYKQCCMKPLDMHKLILAIYDVELS</sequence>
<organism evidence="1 2">
    <name type="scientific">Dermatophagoides farinae</name>
    <name type="common">American house dust mite</name>
    <dbReference type="NCBI Taxonomy" id="6954"/>
    <lineage>
        <taxon>Eukaryota</taxon>
        <taxon>Metazoa</taxon>
        <taxon>Ecdysozoa</taxon>
        <taxon>Arthropoda</taxon>
        <taxon>Chelicerata</taxon>
        <taxon>Arachnida</taxon>
        <taxon>Acari</taxon>
        <taxon>Acariformes</taxon>
        <taxon>Sarcoptiformes</taxon>
        <taxon>Astigmata</taxon>
        <taxon>Psoroptidia</taxon>
        <taxon>Analgoidea</taxon>
        <taxon>Pyroglyphidae</taxon>
        <taxon>Dermatophagoidinae</taxon>
        <taxon>Dermatophagoides</taxon>
    </lineage>
</organism>
<keyword evidence="2" id="KW-1185">Reference proteome</keyword>
<evidence type="ECO:0000313" key="2">
    <source>
        <dbReference type="Proteomes" id="UP000790347"/>
    </source>
</evidence>
<accession>A0A922HVT8</accession>
<name>A0A922HVT8_DERFA</name>
<dbReference type="EMBL" id="ASGP02000004">
    <property type="protein sequence ID" value="KAH9510461.1"/>
    <property type="molecule type" value="Genomic_DNA"/>
</dbReference>
<gene>
    <name evidence="1" type="ORF">DERF_008980</name>
</gene>
<proteinExistence type="predicted"/>
<comment type="caution">
    <text evidence="1">The sequence shown here is derived from an EMBL/GenBank/DDBJ whole genome shotgun (WGS) entry which is preliminary data.</text>
</comment>